<dbReference type="SUPFAM" id="SSF46785">
    <property type="entry name" value="Winged helix' DNA-binding domain"/>
    <property type="match status" value="1"/>
</dbReference>
<dbReference type="Gene3D" id="3.40.190.10">
    <property type="entry name" value="Periplasmic binding protein-like II"/>
    <property type="match status" value="2"/>
</dbReference>
<dbReference type="Gene3D" id="1.10.10.10">
    <property type="entry name" value="Winged helix-like DNA-binding domain superfamily/Winged helix DNA-binding domain"/>
    <property type="match status" value="1"/>
</dbReference>
<evidence type="ECO:0000256" key="4">
    <source>
        <dbReference type="ARBA" id="ARBA00023163"/>
    </source>
</evidence>
<dbReference type="Pfam" id="PF03466">
    <property type="entry name" value="LysR_substrate"/>
    <property type="match status" value="1"/>
</dbReference>
<dbReference type="Proteomes" id="UP001055108">
    <property type="component" value="Unassembled WGS sequence"/>
</dbReference>
<dbReference type="Pfam" id="PF00126">
    <property type="entry name" value="HTH_1"/>
    <property type="match status" value="1"/>
</dbReference>
<dbReference type="GO" id="GO:0003677">
    <property type="term" value="F:DNA binding"/>
    <property type="evidence" value="ECO:0007669"/>
    <property type="project" value="UniProtKB-KW"/>
</dbReference>
<comment type="caution">
    <text evidence="6">The sequence shown here is derived from an EMBL/GenBank/DDBJ whole genome shotgun (WGS) entry which is preliminary data.</text>
</comment>
<dbReference type="InterPro" id="IPR036388">
    <property type="entry name" value="WH-like_DNA-bd_sf"/>
</dbReference>
<keyword evidence="3" id="KW-0238">DNA-binding</keyword>
<feature type="domain" description="HTH lysR-type" evidence="5">
    <location>
        <begin position="1"/>
        <end position="58"/>
    </location>
</feature>
<comment type="similarity">
    <text evidence="1">Belongs to the LysR transcriptional regulatory family.</text>
</comment>
<organism evidence="6 7">
    <name type="scientific">Methylobacterium gregans</name>
    <dbReference type="NCBI Taxonomy" id="374424"/>
    <lineage>
        <taxon>Bacteria</taxon>
        <taxon>Pseudomonadati</taxon>
        <taxon>Pseudomonadota</taxon>
        <taxon>Alphaproteobacteria</taxon>
        <taxon>Hyphomicrobiales</taxon>
        <taxon>Methylobacteriaceae</taxon>
        <taxon>Methylobacterium</taxon>
    </lineage>
</organism>
<dbReference type="AlphaFoldDB" id="A0AA37M949"/>
<dbReference type="InterPro" id="IPR005119">
    <property type="entry name" value="LysR_subst-bd"/>
</dbReference>
<gene>
    <name evidence="6" type="primary">hcaR_1</name>
    <name evidence="6" type="ORF">NBEOAGPD_0167</name>
</gene>
<keyword evidence="4" id="KW-0804">Transcription</keyword>
<name>A0AA37M949_9HYPH</name>
<evidence type="ECO:0000313" key="7">
    <source>
        <dbReference type="Proteomes" id="UP001055108"/>
    </source>
</evidence>
<evidence type="ECO:0000259" key="5">
    <source>
        <dbReference type="PROSITE" id="PS50931"/>
    </source>
</evidence>
<dbReference type="InterPro" id="IPR000847">
    <property type="entry name" value="LysR_HTH_N"/>
</dbReference>
<dbReference type="SUPFAM" id="SSF53850">
    <property type="entry name" value="Periplasmic binding protein-like II"/>
    <property type="match status" value="1"/>
</dbReference>
<dbReference type="FunFam" id="1.10.10.10:FF:000001">
    <property type="entry name" value="LysR family transcriptional regulator"/>
    <property type="match status" value="1"/>
</dbReference>
<dbReference type="PRINTS" id="PR00039">
    <property type="entry name" value="HTHLYSR"/>
</dbReference>
<sequence>MELRHLRYFVAVADRLSFTAAAESLGVSQPPLSQQIRDLEREIGTPLFRRTSRRVALTEAGVVFLGHARAILAQVRQAAEATRSVGEGQTGVIHVGLTGSVLTGPLGGVIRAFEARFPEVEVRLHQAPPEEQRAALHAGRIDLCLMRGPPEDPELAAVPAWSEPVGVALPAAHPLAARDSLVLRDLAGERYLSLRRTDSHFANLLWAACLAEGFVPLLAHEVVEAQALLSLVAAGLGLALVPEQVGRLAHPGVAYRPLAGPVPAADVSALHRSPASSRVANFLAVLRAETGGL</sequence>
<reference evidence="6" key="2">
    <citation type="submission" date="2021-08" db="EMBL/GenBank/DDBJ databases">
        <authorList>
            <person name="Tani A."/>
            <person name="Ola A."/>
            <person name="Ogura Y."/>
            <person name="Katsura K."/>
            <person name="Hayashi T."/>
        </authorList>
    </citation>
    <scope>NUCLEOTIDE SEQUENCE</scope>
    <source>
        <strain evidence="6">NBRC 103626</strain>
    </source>
</reference>
<dbReference type="EMBL" id="BPQM01000002">
    <property type="protein sequence ID" value="GJD76966.1"/>
    <property type="molecule type" value="Genomic_DNA"/>
</dbReference>
<dbReference type="GO" id="GO:0003700">
    <property type="term" value="F:DNA-binding transcription factor activity"/>
    <property type="evidence" value="ECO:0007669"/>
    <property type="project" value="InterPro"/>
</dbReference>
<accession>A0AA37M949</accession>
<keyword evidence="2" id="KW-0805">Transcription regulation</keyword>
<dbReference type="PANTHER" id="PTHR30346:SF0">
    <property type="entry name" value="HCA OPERON TRANSCRIPTIONAL ACTIVATOR HCAR"/>
    <property type="match status" value="1"/>
</dbReference>
<keyword evidence="7" id="KW-1185">Reference proteome</keyword>
<dbReference type="RefSeq" id="WP_238300540.1">
    <property type="nucleotide sequence ID" value="NZ_BPQM01000002.1"/>
</dbReference>
<evidence type="ECO:0000313" key="6">
    <source>
        <dbReference type="EMBL" id="GJD76966.1"/>
    </source>
</evidence>
<dbReference type="InterPro" id="IPR036390">
    <property type="entry name" value="WH_DNA-bd_sf"/>
</dbReference>
<evidence type="ECO:0000256" key="3">
    <source>
        <dbReference type="ARBA" id="ARBA00023125"/>
    </source>
</evidence>
<reference evidence="6" key="1">
    <citation type="journal article" date="2016" name="Front. Microbiol.">
        <title>Genome Sequence of the Piezophilic, Mesophilic Sulfate-Reducing Bacterium Desulfovibrio indicus J2T.</title>
        <authorList>
            <person name="Cao J."/>
            <person name="Maignien L."/>
            <person name="Shao Z."/>
            <person name="Alain K."/>
            <person name="Jebbar M."/>
        </authorList>
    </citation>
    <scope>NUCLEOTIDE SEQUENCE</scope>
    <source>
        <strain evidence="6">NBRC 103626</strain>
    </source>
</reference>
<evidence type="ECO:0000256" key="2">
    <source>
        <dbReference type="ARBA" id="ARBA00023015"/>
    </source>
</evidence>
<dbReference type="GO" id="GO:0032993">
    <property type="term" value="C:protein-DNA complex"/>
    <property type="evidence" value="ECO:0007669"/>
    <property type="project" value="TreeGrafter"/>
</dbReference>
<dbReference type="PROSITE" id="PS50931">
    <property type="entry name" value="HTH_LYSR"/>
    <property type="match status" value="1"/>
</dbReference>
<dbReference type="PANTHER" id="PTHR30346">
    <property type="entry name" value="TRANSCRIPTIONAL DUAL REGULATOR HCAR-RELATED"/>
    <property type="match status" value="1"/>
</dbReference>
<protein>
    <submittedName>
        <fullName evidence="6">Hca operon transcriptional activator HcaR</fullName>
    </submittedName>
</protein>
<evidence type="ECO:0000256" key="1">
    <source>
        <dbReference type="ARBA" id="ARBA00009437"/>
    </source>
</evidence>
<proteinExistence type="inferred from homology"/>